<dbReference type="Gene3D" id="3.40.1080.10">
    <property type="entry name" value="Glutaconate Coenzyme A-transferase"/>
    <property type="match status" value="1"/>
</dbReference>
<dbReference type="NCBIfam" id="TIGR02429">
    <property type="entry name" value="pcaI_scoA_fam"/>
    <property type="match status" value="1"/>
</dbReference>
<dbReference type="PANTHER" id="PTHR13707">
    <property type="entry name" value="KETOACID-COENZYME A TRANSFERASE"/>
    <property type="match status" value="1"/>
</dbReference>
<organism evidence="2 3">
    <name type="scientific">Fundicoccus ignavus</name>
    <dbReference type="NCBI Taxonomy" id="2664442"/>
    <lineage>
        <taxon>Bacteria</taxon>
        <taxon>Bacillati</taxon>
        <taxon>Bacillota</taxon>
        <taxon>Bacilli</taxon>
        <taxon>Lactobacillales</taxon>
        <taxon>Aerococcaceae</taxon>
        <taxon>Fundicoccus</taxon>
    </lineage>
</organism>
<dbReference type="EMBL" id="WJQS01000001">
    <property type="protein sequence ID" value="MRI84606.1"/>
    <property type="molecule type" value="Genomic_DNA"/>
</dbReference>
<dbReference type="SMART" id="SM00882">
    <property type="entry name" value="CoA_trans"/>
    <property type="match status" value="1"/>
</dbReference>
<dbReference type="RefSeq" id="WP_153863034.1">
    <property type="nucleotide sequence ID" value="NZ_WJQS01000001.1"/>
</dbReference>
<keyword evidence="3" id="KW-1185">Reference proteome</keyword>
<dbReference type="SUPFAM" id="SSF100950">
    <property type="entry name" value="NagB/RpiA/CoA transferase-like"/>
    <property type="match status" value="1"/>
</dbReference>
<comment type="caution">
    <text evidence="2">The sequence shown here is derived from an EMBL/GenBank/DDBJ whole genome shotgun (WGS) entry which is preliminary data.</text>
</comment>
<evidence type="ECO:0000256" key="1">
    <source>
        <dbReference type="ARBA" id="ARBA00022679"/>
    </source>
</evidence>
<name>A0A6I2GBK5_9LACT</name>
<sequence>MAEIVSIEKAVSLVKPGSSLMGDGFLGVSAPIKLFEGLRDAGTKDLTLIQAVMSFPMEEHDVDILAVNKQLKKIICAHAGTSREITKQYFANEIEIEFIPMGTLSECIRAAGAGLGGVLTPVGVGTMQEESHDKVTRNGKEYLLYDPIEADVAFIKANKADKAGNLYCHGTSKTLTLEMALAAKIVIAEVEEIVEIGDIEPSDVYVPGMLVDYIVQGLTPAENVTYYKELWSRHNLLTEGDN</sequence>
<evidence type="ECO:0000313" key="2">
    <source>
        <dbReference type="EMBL" id="MRI84606.1"/>
    </source>
</evidence>
<dbReference type="InterPro" id="IPR037171">
    <property type="entry name" value="NagB/RpiA_transferase-like"/>
</dbReference>
<accession>A0A6I2GBK5</accession>
<protein>
    <submittedName>
        <fullName evidence="2">3-oxoacid CoA-transferase subunit A</fullName>
    </submittedName>
</protein>
<dbReference type="InterPro" id="IPR004165">
    <property type="entry name" value="CoA_trans_fam_I"/>
</dbReference>
<gene>
    <name evidence="2" type="ORF">GIY09_01680</name>
</gene>
<dbReference type="PANTHER" id="PTHR13707:SF60">
    <property type="entry name" value="ACETATE COA-TRANSFERASE SUBUNIT ALPHA"/>
    <property type="match status" value="1"/>
</dbReference>
<dbReference type="GO" id="GO:0008410">
    <property type="term" value="F:CoA-transferase activity"/>
    <property type="evidence" value="ECO:0007669"/>
    <property type="project" value="InterPro"/>
</dbReference>
<dbReference type="AlphaFoldDB" id="A0A6I2GBK5"/>
<reference evidence="2 3" key="1">
    <citation type="submission" date="2019-11" db="EMBL/GenBank/DDBJ databases">
        <title>Characterisation of Fundicoccus ignavus gen. nov. sp. nov., a novel genus of the family Aerococcaceae isolated from bulk tank milk.</title>
        <authorList>
            <person name="Siebert A."/>
            <person name="Huptas C."/>
            <person name="Wenning M."/>
            <person name="Scherer S."/>
            <person name="Doll E.V."/>
        </authorList>
    </citation>
    <scope>NUCLEOTIDE SEQUENCE [LARGE SCALE GENOMIC DNA]</scope>
    <source>
        <strain evidence="2 3">WS4759</strain>
    </source>
</reference>
<dbReference type="Pfam" id="PF01144">
    <property type="entry name" value="CoA_trans"/>
    <property type="match status" value="1"/>
</dbReference>
<evidence type="ECO:0000313" key="3">
    <source>
        <dbReference type="Proteomes" id="UP000430975"/>
    </source>
</evidence>
<dbReference type="Proteomes" id="UP000430975">
    <property type="component" value="Unassembled WGS sequence"/>
</dbReference>
<proteinExistence type="predicted"/>
<dbReference type="InterPro" id="IPR012792">
    <property type="entry name" value="3-oxoacid_CoA-transf_A"/>
</dbReference>
<keyword evidence="1 2" id="KW-0808">Transferase</keyword>